<comment type="caution">
    <text evidence="15">The sequence shown here is derived from an EMBL/GenBank/DDBJ whole genome shotgun (WGS) entry which is preliminary data.</text>
</comment>
<evidence type="ECO:0000256" key="9">
    <source>
        <dbReference type="ARBA" id="ARBA00022967"/>
    </source>
</evidence>
<feature type="transmembrane region" description="Helical" evidence="13">
    <location>
        <begin position="884"/>
        <end position="908"/>
    </location>
</feature>
<dbReference type="InterPro" id="IPR050510">
    <property type="entry name" value="Cation_transp_ATPase_P-type"/>
</dbReference>
<dbReference type="Gene3D" id="1.20.1110.10">
    <property type="entry name" value="Calcium-transporting ATPase, transmembrane domain"/>
    <property type="match status" value="1"/>
</dbReference>
<dbReference type="InterPro" id="IPR006068">
    <property type="entry name" value="ATPase_P-typ_cation-transptr_C"/>
</dbReference>
<evidence type="ECO:0000313" key="16">
    <source>
        <dbReference type="Proteomes" id="UP000482800"/>
    </source>
</evidence>
<dbReference type="Proteomes" id="UP000482800">
    <property type="component" value="Unassembled WGS sequence"/>
</dbReference>
<dbReference type="InterPro" id="IPR044492">
    <property type="entry name" value="P_typ_ATPase_HD_dom"/>
</dbReference>
<dbReference type="GO" id="GO:0005524">
    <property type="term" value="F:ATP binding"/>
    <property type="evidence" value="ECO:0007669"/>
    <property type="project" value="UniProtKB-KW"/>
</dbReference>
<dbReference type="SFLD" id="SFLDG00002">
    <property type="entry name" value="C1.7:_P-type_atpase_like"/>
    <property type="match status" value="1"/>
</dbReference>
<dbReference type="SUPFAM" id="SSF81660">
    <property type="entry name" value="Metal cation-transporting ATPase, ATP-binding domain N"/>
    <property type="match status" value="1"/>
</dbReference>
<dbReference type="NCBIfam" id="TIGR01494">
    <property type="entry name" value="ATPase_P-type"/>
    <property type="match status" value="2"/>
</dbReference>
<dbReference type="SUPFAM" id="SSF81653">
    <property type="entry name" value="Calcium ATPase, transduction domain A"/>
    <property type="match status" value="1"/>
</dbReference>
<dbReference type="FunFam" id="1.20.1110.10:FF:000065">
    <property type="entry name" value="Sarcoplasmic/endoplasmic reticulum calcium ATPase 1"/>
    <property type="match status" value="1"/>
</dbReference>
<evidence type="ECO:0000256" key="8">
    <source>
        <dbReference type="ARBA" id="ARBA00022842"/>
    </source>
</evidence>
<dbReference type="Pfam" id="PF00689">
    <property type="entry name" value="Cation_ATPase_C"/>
    <property type="match status" value="1"/>
</dbReference>
<evidence type="ECO:0000259" key="14">
    <source>
        <dbReference type="SMART" id="SM00831"/>
    </source>
</evidence>
<evidence type="ECO:0000256" key="6">
    <source>
        <dbReference type="ARBA" id="ARBA00022741"/>
    </source>
</evidence>
<comment type="catalytic activity">
    <reaction evidence="12">
        <text>ATP + H2O = ADP + phosphate + H(+)</text>
        <dbReference type="Rhea" id="RHEA:13065"/>
        <dbReference type="ChEBI" id="CHEBI:15377"/>
        <dbReference type="ChEBI" id="CHEBI:15378"/>
        <dbReference type="ChEBI" id="CHEBI:30616"/>
        <dbReference type="ChEBI" id="CHEBI:43474"/>
        <dbReference type="ChEBI" id="CHEBI:456216"/>
    </reaction>
</comment>
<keyword evidence="10 13" id="KW-1133">Transmembrane helix</keyword>
<feature type="transmembrane region" description="Helical" evidence="13">
    <location>
        <begin position="824"/>
        <end position="843"/>
    </location>
</feature>
<dbReference type="Pfam" id="PF00122">
    <property type="entry name" value="E1-E2_ATPase"/>
    <property type="match status" value="1"/>
</dbReference>
<evidence type="ECO:0000256" key="5">
    <source>
        <dbReference type="ARBA" id="ARBA00022692"/>
    </source>
</evidence>
<dbReference type="Gene3D" id="3.40.50.1000">
    <property type="entry name" value="HAD superfamily/HAD-like"/>
    <property type="match status" value="1"/>
</dbReference>
<comment type="similarity">
    <text evidence="2">Belongs to the cation transport ATPase (P-type) (TC 3.A.3) family. Type IIA subfamily.</text>
</comment>
<keyword evidence="9" id="KW-1278">Translocase</keyword>
<dbReference type="FunFam" id="2.70.150.10:FF:000160">
    <property type="entry name" value="Sarcoplasmic/endoplasmic reticulum calcium ATPase 1"/>
    <property type="match status" value="1"/>
</dbReference>
<dbReference type="FunFam" id="3.40.50.1000:FF:000083">
    <property type="entry name" value="Sodium/potassium-transporting ATPase subunit alpha"/>
    <property type="match status" value="1"/>
</dbReference>
<dbReference type="GO" id="GO:0016887">
    <property type="term" value="F:ATP hydrolysis activity"/>
    <property type="evidence" value="ECO:0007669"/>
    <property type="project" value="InterPro"/>
</dbReference>
<keyword evidence="3" id="KW-1003">Cell membrane</keyword>
<dbReference type="PRINTS" id="PR00121">
    <property type="entry name" value="NAKATPASE"/>
</dbReference>
<organism evidence="15 16">
    <name type="scientific">Phytohabitans houttuyneae</name>
    <dbReference type="NCBI Taxonomy" id="1076126"/>
    <lineage>
        <taxon>Bacteria</taxon>
        <taxon>Bacillati</taxon>
        <taxon>Actinomycetota</taxon>
        <taxon>Actinomycetes</taxon>
        <taxon>Micromonosporales</taxon>
        <taxon>Micromonosporaceae</taxon>
    </lineage>
</organism>
<keyword evidence="16" id="KW-1185">Reference proteome</keyword>
<dbReference type="EMBL" id="BLPF01000002">
    <property type="protein sequence ID" value="GFJ80942.1"/>
    <property type="molecule type" value="Genomic_DNA"/>
</dbReference>
<feature type="transmembrane region" description="Helical" evidence="13">
    <location>
        <begin position="855"/>
        <end position="878"/>
    </location>
</feature>
<dbReference type="SUPFAM" id="SSF81665">
    <property type="entry name" value="Calcium ATPase, transmembrane domain M"/>
    <property type="match status" value="1"/>
</dbReference>
<dbReference type="PANTHER" id="PTHR43294:SF21">
    <property type="entry name" value="CATION TRANSPORTING ATPASE"/>
    <property type="match status" value="1"/>
</dbReference>
<name>A0A6V8K6W0_9ACTN</name>
<dbReference type="InterPro" id="IPR001757">
    <property type="entry name" value="P_typ_ATPase"/>
</dbReference>
<dbReference type="InterPro" id="IPR059000">
    <property type="entry name" value="ATPase_P-type_domA"/>
</dbReference>
<dbReference type="Pfam" id="PF13246">
    <property type="entry name" value="Cation_ATPase"/>
    <property type="match status" value="1"/>
</dbReference>
<evidence type="ECO:0000256" key="13">
    <source>
        <dbReference type="SAM" id="Phobius"/>
    </source>
</evidence>
<evidence type="ECO:0000256" key="1">
    <source>
        <dbReference type="ARBA" id="ARBA00004651"/>
    </source>
</evidence>
<dbReference type="SFLD" id="SFLDF00027">
    <property type="entry name" value="p-type_atpase"/>
    <property type="match status" value="1"/>
</dbReference>
<dbReference type="InterPro" id="IPR004014">
    <property type="entry name" value="ATPase_P-typ_cation-transptr_N"/>
</dbReference>
<dbReference type="SUPFAM" id="SSF56784">
    <property type="entry name" value="HAD-like"/>
    <property type="match status" value="1"/>
</dbReference>
<dbReference type="InterPro" id="IPR023298">
    <property type="entry name" value="ATPase_P-typ_TM_dom_sf"/>
</dbReference>
<keyword evidence="7" id="KW-0067">ATP-binding</keyword>
<keyword evidence="11 13" id="KW-0472">Membrane</keyword>
<dbReference type="Gene3D" id="2.70.150.10">
    <property type="entry name" value="Calcium-transporting ATPase, cytoplasmic transduction domain A"/>
    <property type="match status" value="1"/>
</dbReference>
<proteinExistence type="inferred from homology"/>
<feature type="transmembrane region" description="Helical" evidence="13">
    <location>
        <begin position="293"/>
        <end position="320"/>
    </location>
</feature>
<feature type="transmembrane region" description="Helical" evidence="13">
    <location>
        <begin position="70"/>
        <end position="92"/>
    </location>
</feature>
<dbReference type="Pfam" id="PF00690">
    <property type="entry name" value="Cation_ATPase_N"/>
    <property type="match status" value="1"/>
</dbReference>
<dbReference type="SFLD" id="SFLDS00003">
    <property type="entry name" value="Haloacid_Dehalogenase"/>
    <property type="match status" value="1"/>
</dbReference>
<evidence type="ECO:0000256" key="3">
    <source>
        <dbReference type="ARBA" id="ARBA00022475"/>
    </source>
</evidence>
<dbReference type="Gene3D" id="3.40.1110.10">
    <property type="entry name" value="Calcium-transporting ATPase, cytoplasmic domain N"/>
    <property type="match status" value="1"/>
</dbReference>
<gene>
    <name evidence="15" type="ORF">Phou_051220</name>
</gene>
<keyword evidence="8" id="KW-0460">Magnesium</keyword>
<evidence type="ECO:0000256" key="7">
    <source>
        <dbReference type="ARBA" id="ARBA00022840"/>
    </source>
</evidence>
<evidence type="ECO:0000256" key="4">
    <source>
        <dbReference type="ARBA" id="ARBA00022553"/>
    </source>
</evidence>
<feature type="transmembrane region" description="Helical" evidence="13">
    <location>
        <begin position="736"/>
        <end position="755"/>
    </location>
</feature>
<evidence type="ECO:0000256" key="11">
    <source>
        <dbReference type="ARBA" id="ARBA00023136"/>
    </source>
</evidence>
<dbReference type="PANTHER" id="PTHR43294">
    <property type="entry name" value="SODIUM/POTASSIUM-TRANSPORTING ATPASE SUBUNIT ALPHA"/>
    <property type="match status" value="1"/>
</dbReference>
<evidence type="ECO:0000256" key="10">
    <source>
        <dbReference type="ARBA" id="ARBA00022989"/>
    </source>
</evidence>
<reference evidence="15 16" key="2">
    <citation type="submission" date="2020-03" db="EMBL/GenBank/DDBJ databases">
        <authorList>
            <person name="Ichikawa N."/>
            <person name="Kimura A."/>
            <person name="Kitahashi Y."/>
            <person name="Uohara A."/>
        </authorList>
    </citation>
    <scope>NUCLEOTIDE SEQUENCE [LARGE SCALE GENOMIC DNA]</scope>
    <source>
        <strain evidence="15 16">NBRC 108639</strain>
    </source>
</reference>
<dbReference type="GO" id="GO:0005886">
    <property type="term" value="C:plasma membrane"/>
    <property type="evidence" value="ECO:0007669"/>
    <property type="project" value="UniProtKB-SubCell"/>
</dbReference>
<dbReference type="PRINTS" id="PR00119">
    <property type="entry name" value="CATATPASE"/>
</dbReference>
<feature type="transmembrane region" description="Helical" evidence="13">
    <location>
        <begin position="707"/>
        <end position="730"/>
    </location>
</feature>
<dbReference type="InterPro" id="IPR018303">
    <property type="entry name" value="ATPase_P-typ_P_site"/>
</dbReference>
<protein>
    <submittedName>
        <fullName evidence="15">ATPase</fullName>
    </submittedName>
</protein>
<dbReference type="InterPro" id="IPR023299">
    <property type="entry name" value="ATPase_P-typ_cyto_dom_N"/>
</dbReference>
<feature type="transmembrane region" description="Helical" evidence="13">
    <location>
        <begin position="776"/>
        <end position="804"/>
    </location>
</feature>
<evidence type="ECO:0000313" key="15">
    <source>
        <dbReference type="EMBL" id="GFJ80942.1"/>
    </source>
</evidence>
<comment type="subcellular location">
    <subcellularLocation>
        <location evidence="1">Cell membrane</location>
        <topology evidence="1">Multi-pass membrane protein</topology>
    </subcellularLocation>
</comment>
<dbReference type="InterPro" id="IPR023214">
    <property type="entry name" value="HAD_sf"/>
</dbReference>
<feature type="transmembrane region" description="Helical" evidence="13">
    <location>
        <begin position="263"/>
        <end position="281"/>
    </location>
</feature>
<feature type="domain" description="Cation-transporting P-type ATPase N-terminal" evidence="14">
    <location>
        <begin position="17"/>
        <end position="90"/>
    </location>
</feature>
<evidence type="ECO:0000256" key="12">
    <source>
        <dbReference type="ARBA" id="ARBA00049360"/>
    </source>
</evidence>
<keyword evidence="6" id="KW-0547">Nucleotide-binding</keyword>
<keyword evidence="5 13" id="KW-0812">Transmembrane</keyword>
<evidence type="ECO:0000256" key="2">
    <source>
        <dbReference type="ARBA" id="ARBA00005675"/>
    </source>
</evidence>
<dbReference type="Pfam" id="PF08282">
    <property type="entry name" value="Hydrolase_3"/>
    <property type="match status" value="1"/>
</dbReference>
<feature type="transmembrane region" description="Helical" evidence="13">
    <location>
        <begin position="98"/>
        <end position="118"/>
    </location>
</feature>
<dbReference type="AlphaFoldDB" id="A0A6V8K6W0"/>
<dbReference type="PROSITE" id="PS00154">
    <property type="entry name" value="ATPASE_E1_E2"/>
    <property type="match status" value="1"/>
</dbReference>
<accession>A0A6V8K6W0</accession>
<dbReference type="InterPro" id="IPR036412">
    <property type="entry name" value="HAD-like_sf"/>
</dbReference>
<reference evidence="15 16" key="1">
    <citation type="submission" date="2020-03" db="EMBL/GenBank/DDBJ databases">
        <title>Whole genome shotgun sequence of Phytohabitans houttuyneae NBRC 108639.</title>
        <authorList>
            <person name="Komaki H."/>
            <person name="Tamura T."/>
        </authorList>
    </citation>
    <scope>NUCLEOTIDE SEQUENCE [LARGE SCALE GENOMIC DNA]</scope>
    <source>
        <strain evidence="15 16">NBRC 108639</strain>
    </source>
</reference>
<dbReference type="SMART" id="SM00831">
    <property type="entry name" value="Cation_ATPase_N"/>
    <property type="match status" value="1"/>
</dbReference>
<sequence length="928" mass="98044">MTTPLPVGQELPAGGISVQALATPDVYGATGSAPHGLSSAEVAQRQVTAGANELPHPGRRRLWRRFARQFTDLFAVVLEVAAGITFLAYILGEPRDRGTFQLAVAILGVVVLNAIIGFTQEYSAERTAEALRAMVPHTCRVLRDGVRREIAVRDVVFGDVVLLEAGDAVPADCRLVEARDLAVDNSALTGESRPVPRTAQPVPERTPALEAANRLFMGTSIAAGNGRGVVLAIGAATEFGRIFRLTSAAPYATSPLQRQIATMARWVSLVALVVGASMFVVRLPSGQPTVASFVFALGVMVALVPEGLPATLSVSLAIAVRRMAHRQALVKRLLAVETLGSTTVICTDKTGTLTKAEMTVTRLWAGGQTHAVSGVGYAPTGTVTDPTPVREMLRVAALCCDARLVPPAGPVGWRVLGDTTEGALLAAAAKGGLDLEAAEAATPRVSEFPFDSTRKLMSTVHRVGGGYAAYVKGAPGEVLGRCTHVDWRGERQPLTGALRRAVADAGDAMAADGSRVLAVAERTLDDPRPSRDVAESELTLLGLTAMTDPPRPDVAGAVADCRRAGIRIVMVSGDHPLTAEAIARRVGIVRGGVPTVVTGARLDRMDETALDALLAVSGDLLFCRVNPEHKMRVVNGLQRRGEVVAVTGDGANDAPALKHADIGVAMGASGTDVAREAAVMVLLDDSFASIAAAVRLGRSVYHNIRKFLVYVFSSNVGELVPLLVVTFAGFPLVPLLAVQVLAIDLGSDVLPALALGAEPPEPDVMDQPPRSRRERLMSLAVARRILFLGGIQAAGVTFAFFWHIHNSGVPFDALSEDHPVYREALTITQAGIVLSQFFVALAVRTDRQSVLRVGLLSNPGLLAAGGLGLALMAGISYLPPLQSIFHTAALDAADWALAAAFGLLLLVLEELRKWWLRRRQSRKEARTS</sequence>
<keyword evidence="4" id="KW-0597">Phosphoprotein</keyword>
<dbReference type="InterPro" id="IPR008250">
    <property type="entry name" value="ATPase_P-typ_transduc_dom_A_sf"/>
</dbReference>